<evidence type="ECO:0000313" key="2">
    <source>
        <dbReference type="Ensembl" id="ENSACAP00000033170.1"/>
    </source>
</evidence>
<evidence type="ECO:0000256" key="1">
    <source>
        <dbReference type="SAM" id="Phobius"/>
    </source>
</evidence>
<proteinExistence type="predicted"/>
<feature type="transmembrane region" description="Helical" evidence="1">
    <location>
        <begin position="33"/>
        <end position="55"/>
    </location>
</feature>
<reference evidence="2" key="2">
    <citation type="submission" date="2025-08" db="UniProtKB">
        <authorList>
            <consortium name="Ensembl"/>
        </authorList>
    </citation>
    <scope>IDENTIFICATION</scope>
</reference>
<reference evidence="2 3" key="1">
    <citation type="submission" date="2009-12" db="EMBL/GenBank/DDBJ databases">
        <title>The Genome Sequence of Anolis carolinensis (Green Anole Lizard).</title>
        <authorList>
            <consortium name="The Genome Sequencing Platform"/>
            <person name="Di Palma F."/>
            <person name="Alfoldi J."/>
            <person name="Heiman D."/>
            <person name="Young S."/>
            <person name="Grabherr M."/>
            <person name="Johnson J."/>
            <person name="Lander E.S."/>
            <person name="Lindblad-Toh K."/>
        </authorList>
    </citation>
    <scope>NUCLEOTIDE SEQUENCE [LARGE SCALE GENOMIC DNA]</scope>
    <source>
        <strain evidence="2 3">JBL SC #1</strain>
    </source>
</reference>
<dbReference type="GeneTree" id="ENSGT01030000235467"/>
<name>A0A803TD80_ANOCA</name>
<organism evidence="2 3">
    <name type="scientific">Anolis carolinensis</name>
    <name type="common">Green anole</name>
    <name type="synonym">American chameleon</name>
    <dbReference type="NCBI Taxonomy" id="28377"/>
    <lineage>
        <taxon>Eukaryota</taxon>
        <taxon>Metazoa</taxon>
        <taxon>Chordata</taxon>
        <taxon>Craniata</taxon>
        <taxon>Vertebrata</taxon>
        <taxon>Euteleostomi</taxon>
        <taxon>Lepidosauria</taxon>
        <taxon>Squamata</taxon>
        <taxon>Bifurcata</taxon>
        <taxon>Unidentata</taxon>
        <taxon>Episquamata</taxon>
        <taxon>Toxicofera</taxon>
        <taxon>Iguania</taxon>
        <taxon>Dactyloidae</taxon>
        <taxon>Anolis</taxon>
    </lineage>
</organism>
<keyword evidence="1" id="KW-0472">Membrane</keyword>
<evidence type="ECO:0000313" key="3">
    <source>
        <dbReference type="Proteomes" id="UP000001646"/>
    </source>
</evidence>
<dbReference type="PANTHER" id="PTHR37873:SF1">
    <property type="entry name" value="SMALL INTEGRAL MEMBRANE PROTEIN 33"/>
    <property type="match status" value="1"/>
</dbReference>
<dbReference type="PANTHER" id="PTHR37873">
    <property type="entry name" value="SMALL INTEGRAL MEMBRANE PROTEIN 33"/>
    <property type="match status" value="1"/>
</dbReference>
<dbReference type="AlphaFoldDB" id="A0A803TD80"/>
<protein>
    <submittedName>
        <fullName evidence="2">Uncharacterized protein</fullName>
    </submittedName>
</protein>
<dbReference type="Proteomes" id="UP000001646">
    <property type="component" value="Chromosome 4"/>
</dbReference>
<dbReference type="InParanoid" id="A0A803TD80"/>
<reference evidence="2" key="3">
    <citation type="submission" date="2025-09" db="UniProtKB">
        <authorList>
            <consortium name="Ensembl"/>
        </authorList>
    </citation>
    <scope>IDENTIFICATION</scope>
</reference>
<dbReference type="InterPro" id="IPR038803">
    <property type="entry name" value="SMIM33"/>
</dbReference>
<sequence>MNSSVASSHLRQYDVPSVIDFTPGYVTTKKGDGLAMIFIIVAIFVILAVIIIVTVHYGPQLHKAQITLYHEPLPQDMDNGVRLTNWKKLGSQKSCSVQSALTLENNNATGLNVTYGTAKPTIIEITSL</sequence>
<keyword evidence="3" id="KW-1185">Reference proteome</keyword>
<accession>A0A803TD80</accession>
<keyword evidence="1" id="KW-0812">Transmembrane</keyword>
<keyword evidence="1" id="KW-1133">Transmembrane helix</keyword>
<dbReference type="Ensembl" id="ENSACAT00000045412.1">
    <property type="protein sequence ID" value="ENSACAP00000033170.1"/>
    <property type="gene ID" value="ENSACAG00000038413.1"/>
</dbReference>